<organism evidence="1">
    <name type="scientific">freshwater metagenome</name>
    <dbReference type="NCBI Taxonomy" id="449393"/>
    <lineage>
        <taxon>unclassified sequences</taxon>
        <taxon>metagenomes</taxon>
        <taxon>ecological metagenomes</taxon>
    </lineage>
</organism>
<sequence>MTTAIAALTDDHCRALAKVAERPRRHDRLVVDLSDDLPGAGATDRGAEALVWLDAHGLASGPSSALGVWQLTSRGRAMLGQVQSRVGGQ</sequence>
<dbReference type="AlphaFoldDB" id="A0A6J7KNE1"/>
<protein>
    <submittedName>
        <fullName evidence="1">Unannotated protein</fullName>
    </submittedName>
</protein>
<proteinExistence type="predicted"/>
<accession>A0A6J7KNE1</accession>
<dbReference type="EMBL" id="CAFBMK010000433">
    <property type="protein sequence ID" value="CAB4957958.1"/>
    <property type="molecule type" value="Genomic_DNA"/>
</dbReference>
<gene>
    <name evidence="1" type="ORF">UFOPK3564_03880</name>
</gene>
<name>A0A6J7KNE1_9ZZZZ</name>
<reference evidence="1" key="1">
    <citation type="submission" date="2020-05" db="EMBL/GenBank/DDBJ databases">
        <authorList>
            <person name="Chiriac C."/>
            <person name="Salcher M."/>
            <person name="Ghai R."/>
            <person name="Kavagutti S V."/>
        </authorList>
    </citation>
    <scope>NUCLEOTIDE SEQUENCE</scope>
</reference>
<evidence type="ECO:0000313" key="1">
    <source>
        <dbReference type="EMBL" id="CAB4957958.1"/>
    </source>
</evidence>